<evidence type="ECO:0000256" key="4">
    <source>
        <dbReference type="ARBA" id="ARBA00022694"/>
    </source>
</evidence>
<dbReference type="SUPFAM" id="SSF56037">
    <property type="entry name" value="PheT/TilS domain"/>
    <property type="match status" value="1"/>
</dbReference>
<evidence type="ECO:0000256" key="5">
    <source>
        <dbReference type="ARBA" id="ARBA00022741"/>
    </source>
</evidence>
<dbReference type="NCBIfam" id="TIGR02432">
    <property type="entry name" value="lysidine_TilS_N"/>
    <property type="match status" value="1"/>
</dbReference>
<dbReference type="EC" id="6.3.4.19" evidence="8"/>
<organism evidence="10 11">
    <name type="scientific">Kangiella taiwanensis</name>
    <dbReference type="NCBI Taxonomy" id="1079179"/>
    <lineage>
        <taxon>Bacteria</taxon>
        <taxon>Pseudomonadati</taxon>
        <taxon>Pseudomonadota</taxon>
        <taxon>Gammaproteobacteria</taxon>
        <taxon>Kangiellales</taxon>
        <taxon>Kangiellaceae</taxon>
        <taxon>Kangiella</taxon>
    </lineage>
</organism>
<dbReference type="Gene3D" id="1.20.59.20">
    <property type="match status" value="1"/>
</dbReference>
<keyword evidence="5 8" id="KW-0547">Nucleotide-binding</keyword>
<evidence type="ECO:0000313" key="11">
    <source>
        <dbReference type="Proteomes" id="UP001501294"/>
    </source>
</evidence>
<comment type="similarity">
    <text evidence="8">Belongs to the tRNA(Ile)-lysidine synthase family.</text>
</comment>
<comment type="domain">
    <text evidence="8">The N-terminal region contains the highly conserved SGGXDS motif, predicted to be a P-loop motif involved in ATP binding.</text>
</comment>
<dbReference type="Pfam" id="PF11734">
    <property type="entry name" value="TilS_C"/>
    <property type="match status" value="1"/>
</dbReference>
<dbReference type="InterPro" id="IPR012796">
    <property type="entry name" value="Lysidine-tRNA-synth_C"/>
</dbReference>
<evidence type="ECO:0000313" key="10">
    <source>
        <dbReference type="EMBL" id="GAA4349682.1"/>
    </source>
</evidence>
<protein>
    <recommendedName>
        <fullName evidence="8">tRNA(Ile)-lysidine synthase</fullName>
        <ecNumber evidence="8">6.3.4.19</ecNumber>
    </recommendedName>
    <alternativeName>
        <fullName evidence="8">tRNA(Ile)-2-lysyl-cytidine synthase</fullName>
    </alternativeName>
    <alternativeName>
        <fullName evidence="8">tRNA(Ile)-lysidine synthetase</fullName>
    </alternativeName>
</protein>
<evidence type="ECO:0000256" key="2">
    <source>
        <dbReference type="ARBA" id="ARBA00022490"/>
    </source>
</evidence>
<keyword evidence="6 8" id="KW-0067">ATP-binding</keyword>
<proteinExistence type="inferred from homology"/>
<dbReference type="PANTHER" id="PTHR43033">
    <property type="entry name" value="TRNA(ILE)-LYSIDINE SYNTHASE-RELATED"/>
    <property type="match status" value="1"/>
</dbReference>
<comment type="caution">
    <text evidence="10">The sequence shown here is derived from an EMBL/GenBank/DDBJ whole genome shotgun (WGS) entry which is preliminary data.</text>
</comment>
<comment type="subcellular location">
    <subcellularLocation>
        <location evidence="1 8">Cytoplasm</location>
    </subcellularLocation>
</comment>
<gene>
    <name evidence="8 10" type="primary">tilS</name>
    <name evidence="10" type="ORF">GCM10023150_14380</name>
</gene>
<accession>A0ABP8I262</accession>
<keyword evidence="3 8" id="KW-0436">Ligase</keyword>
<feature type="binding site" evidence="8">
    <location>
        <begin position="30"/>
        <end position="35"/>
    </location>
    <ligand>
        <name>ATP</name>
        <dbReference type="ChEBI" id="CHEBI:30616"/>
    </ligand>
</feature>
<dbReference type="EMBL" id="BAABFU010000002">
    <property type="protein sequence ID" value="GAA4349682.1"/>
    <property type="molecule type" value="Genomic_DNA"/>
</dbReference>
<dbReference type="Proteomes" id="UP001501294">
    <property type="component" value="Unassembled WGS sequence"/>
</dbReference>
<dbReference type="RefSeq" id="WP_223578175.1">
    <property type="nucleotide sequence ID" value="NZ_BAABFU010000002.1"/>
</dbReference>
<evidence type="ECO:0000259" key="9">
    <source>
        <dbReference type="SMART" id="SM00977"/>
    </source>
</evidence>
<dbReference type="Pfam" id="PF01171">
    <property type="entry name" value="ATP_bind_3"/>
    <property type="match status" value="1"/>
</dbReference>
<evidence type="ECO:0000256" key="7">
    <source>
        <dbReference type="ARBA" id="ARBA00048539"/>
    </source>
</evidence>
<dbReference type="Gene3D" id="3.40.50.620">
    <property type="entry name" value="HUPs"/>
    <property type="match status" value="1"/>
</dbReference>
<reference evidence="11" key="1">
    <citation type="journal article" date="2019" name="Int. J. Syst. Evol. Microbiol.">
        <title>The Global Catalogue of Microorganisms (GCM) 10K type strain sequencing project: providing services to taxonomists for standard genome sequencing and annotation.</title>
        <authorList>
            <consortium name="The Broad Institute Genomics Platform"/>
            <consortium name="The Broad Institute Genome Sequencing Center for Infectious Disease"/>
            <person name="Wu L."/>
            <person name="Ma J."/>
        </authorList>
    </citation>
    <scope>NUCLEOTIDE SEQUENCE [LARGE SCALE GENOMIC DNA]</scope>
    <source>
        <strain evidence="11">JCM 17727</strain>
    </source>
</reference>
<dbReference type="CDD" id="cd01992">
    <property type="entry name" value="TilS_N"/>
    <property type="match status" value="1"/>
</dbReference>
<dbReference type="NCBIfam" id="TIGR02433">
    <property type="entry name" value="lysidine_TilS_C"/>
    <property type="match status" value="1"/>
</dbReference>
<name>A0ABP8I262_9GAMM</name>
<dbReference type="HAMAP" id="MF_01161">
    <property type="entry name" value="tRNA_Ile_lys_synt"/>
    <property type="match status" value="1"/>
</dbReference>
<feature type="domain" description="Lysidine-tRNA(Ile) synthetase C-terminal" evidence="9">
    <location>
        <begin position="361"/>
        <end position="415"/>
    </location>
</feature>
<dbReference type="InterPro" id="IPR012094">
    <property type="entry name" value="tRNA_Ile_lys_synt"/>
</dbReference>
<dbReference type="PANTHER" id="PTHR43033:SF1">
    <property type="entry name" value="TRNA(ILE)-LYSIDINE SYNTHASE-RELATED"/>
    <property type="match status" value="1"/>
</dbReference>
<comment type="catalytic activity">
    <reaction evidence="7 8">
        <text>cytidine(34) in tRNA(Ile2) + L-lysine + ATP = lysidine(34) in tRNA(Ile2) + AMP + diphosphate + H(+)</text>
        <dbReference type="Rhea" id="RHEA:43744"/>
        <dbReference type="Rhea" id="RHEA-COMP:10625"/>
        <dbReference type="Rhea" id="RHEA-COMP:10670"/>
        <dbReference type="ChEBI" id="CHEBI:15378"/>
        <dbReference type="ChEBI" id="CHEBI:30616"/>
        <dbReference type="ChEBI" id="CHEBI:32551"/>
        <dbReference type="ChEBI" id="CHEBI:33019"/>
        <dbReference type="ChEBI" id="CHEBI:82748"/>
        <dbReference type="ChEBI" id="CHEBI:83665"/>
        <dbReference type="ChEBI" id="CHEBI:456215"/>
        <dbReference type="EC" id="6.3.4.19"/>
    </reaction>
</comment>
<evidence type="ECO:0000256" key="3">
    <source>
        <dbReference type="ARBA" id="ARBA00022598"/>
    </source>
</evidence>
<dbReference type="SMART" id="SM00977">
    <property type="entry name" value="TilS_C"/>
    <property type="match status" value="1"/>
</dbReference>
<dbReference type="InterPro" id="IPR012795">
    <property type="entry name" value="tRNA_Ile_lys_synt_N"/>
</dbReference>
<keyword evidence="11" id="KW-1185">Reference proteome</keyword>
<dbReference type="InterPro" id="IPR015262">
    <property type="entry name" value="tRNA_Ile_lys_synt_subst-bd"/>
</dbReference>
<evidence type="ECO:0000256" key="8">
    <source>
        <dbReference type="HAMAP-Rule" id="MF_01161"/>
    </source>
</evidence>
<keyword evidence="4 8" id="KW-0819">tRNA processing</keyword>
<dbReference type="SUPFAM" id="SSF52402">
    <property type="entry name" value="Adenine nucleotide alpha hydrolases-like"/>
    <property type="match status" value="1"/>
</dbReference>
<evidence type="ECO:0000256" key="6">
    <source>
        <dbReference type="ARBA" id="ARBA00022840"/>
    </source>
</evidence>
<comment type="function">
    <text evidence="8">Ligates lysine onto the cytidine present at position 34 of the AUA codon-specific tRNA(Ile) that contains the anticodon CAU, in an ATP-dependent manner. Cytidine is converted to lysidine, thus changing the amino acid specificity of the tRNA from methionine to isoleucine.</text>
</comment>
<dbReference type="SUPFAM" id="SSF82829">
    <property type="entry name" value="MesJ substrate recognition domain-like"/>
    <property type="match status" value="1"/>
</dbReference>
<sequence length="421" mass="47797">MNHSEPVAAAIRQFLAQHSSTNPSFLIALSGGADSVALLHALCEQVPKDKTQAVYIDHQLQDVSVEWADFNQQLCNALGVKFQTIPVNVGKSSSLEAEAREARYQALAGLLKPQQCLVTGHHQDDQAETLLLQLFRGAGPKGLSAMPSMSHFAEGCHVRPLLNVSKDDILHYCQQHDLDYVEDPSNQDIKHRRNFIRHQVMPLLEQEWPQVKQTLARASQLQSDAQNIIYSMASSDFNRCYTGEGLSIIELNKLSNARQREVVRYWFEDLHQEMPSQKVLEELLAQMLRSESDAQPSLEFSGGSIKRFQGVLSWVPETSFCDESIDGKEWYGRDDLLLSESVTVKQQWLQQQHPELVGKPLVVRTRQGGERVRKKNSENTTSLKNYFQDMGIPSWQRDKVLLIVHNDEVRAVYHHHLSEKP</sequence>
<dbReference type="Pfam" id="PF09179">
    <property type="entry name" value="TilS"/>
    <property type="match status" value="1"/>
</dbReference>
<dbReference type="InterPro" id="IPR011063">
    <property type="entry name" value="TilS/TtcA_N"/>
</dbReference>
<keyword evidence="2 8" id="KW-0963">Cytoplasm</keyword>
<dbReference type="InterPro" id="IPR014729">
    <property type="entry name" value="Rossmann-like_a/b/a_fold"/>
</dbReference>
<evidence type="ECO:0000256" key="1">
    <source>
        <dbReference type="ARBA" id="ARBA00004496"/>
    </source>
</evidence>